<dbReference type="InterPro" id="IPR013103">
    <property type="entry name" value="RVT_2"/>
</dbReference>
<dbReference type="EMBL" id="CAMAPE010000019">
    <property type="protein sequence ID" value="CAH9088710.1"/>
    <property type="molecule type" value="Genomic_DNA"/>
</dbReference>
<proteinExistence type="predicted"/>
<name>A0A9P0Z6I9_CUSEU</name>
<dbReference type="OrthoDB" id="1717466at2759"/>
<dbReference type="PANTHER" id="PTHR11439:SF450">
    <property type="entry name" value="REVERSE TRANSCRIPTASE TY1_COPIA-TYPE DOMAIN-CONTAINING PROTEIN"/>
    <property type="match status" value="1"/>
</dbReference>
<evidence type="ECO:0000313" key="3">
    <source>
        <dbReference type="Proteomes" id="UP001152484"/>
    </source>
</evidence>
<dbReference type="PANTHER" id="PTHR11439">
    <property type="entry name" value="GAG-POL-RELATED RETROTRANSPOSON"/>
    <property type="match status" value="1"/>
</dbReference>
<protein>
    <recommendedName>
        <fullName evidence="1">Reverse transcriptase Ty1/copia-type domain-containing protein</fullName>
    </recommendedName>
</protein>
<organism evidence="2 3">
    <name type="scientific">Cuscuta europaea</name>
    <name type="common">European dodder</name>
    <dbReference type="NCBI Taxonomy" id="41803"/>
    <lineage>
        <taxon>Eukaryota</taxon>
        <taxon>Viridiplantae</taxon>
        <taxon>Streptophyta</taxon>
        <taxon>Embryophyta</taxon>
        <taxon>Tracheophyta</taxon>
        <taxon>Spermatophyta</taxon>
        <taxon>Magnoliopsida</taxon>
        <taxon>eudicotyledons</taxon>
        <taxon>Gunneridae</taxon>
        <taxon>Pentapetalae</taxon>
        <taxon>asterids</taxon>
        <taxon>lamiids</taxon>
        <taxon>Solanales</taxon>
        <taxon>Convolvulaceae</taxon>
        <taxon>Cuscuteae</taxon>
        <taxon>Cuscuta</taxon>
        <taxon>Cuscuta subgen. Cuscuta</taxon>
    </lineage>
</organism>
<dbReference type="Proteomes" id="UP001152484">
    <property type="component" value="Unassembled WGS sequence"/>
</dbReference>
<dbReference type="SUPFAM" id="SSF56672">
    <property type="entry name" value="DNA/RNA polymerases"/>
    <property type="match status" value="1"/>
</dbReference>
<sequence length="308" mass="34835">MFIHKLTTRFSIKDLGHLHHFLGIEVIPSSRGIFLSQRQYILNILDTFKMTGAKESSTPMTSAALTSGPSDCPMLDPKLYRRVLGLLQYLAFTRPDISFVVNRLSQHMHCPSDHHWQAVKRVLRYLKGTINFGLFLHRNCPLQLTAFSDSSWGNVSDAGHSTTGYVLYLGPNIISWKSAKQKCVSRSSTEAEYQAVANTTAELLWAQNILRELGIQLPTKPVLYCDNLGATYVCVNPVFHSRMKHLALDYFFVRELVEQGALRVQHISTKLQIADILTKPLGRDLFEKFRLKLGVSKGTSILWGRNNT</sequence>
<feature type="domain" description="Reverse transcriptase Ty1/copia-type" evidence="1">
    <location>
        <begin position="4"/>
        <end position="61"/>
    </location>
</feature>
<gene>
    <name evidence="2" type="ORF">CEURO_LOCUS10638</name>
</gene>
<evidence type="ECO:0000259" key="1">
    <source>
        <dbReference type="Pfam" id="PF07727"/>
    </source>
</evidence>
<dbReference type="InterPro" id="IPR043502">
    <property type="entry name" value="DNA/RNA_pol_sf"/>
</dbReference>
<reference evidence="2" key="1">
    <citation type="submission" date="2022-07" db="EMBL/GenBank/DDBJ databases">
        <authorList>
            <person name="Macas J."/>
            <person name="Novak P."/>
            <person name="Neumann P."/>
        </authorList>
    </citation>
    <scope>NUCLEOTIDE SEQUENCE</scope>
</reference>
<keyword evidence="3" id="KW-1185">Reference proteome</keyword>
<dbReference type="AlphaFoldDB" id="A0A9P0Z6I9"/>
<accession>A0A9P0Z6I9</accession>
<dbReference type="CDD" id="cd09272">
    <property type="entry name" value="RNase_HI_RT_Ty1"/>
    <property type="match status" value="1"/>
</dbReference>
<dbReference type="Pfam" id="PF07727">
    <property type="entry name" value="RVT_2"/>
    <property type="match status" value="1"/>
</dbReference>
<comment type="caution">
    <text evidence="2">The sequence shown here is derived from an EMBL/GenBank/DDBJ whole genome shotgun (WGS) entry which is preliminary data.</text>
</comment>
<evidence type="ECO:0000313" key="2">
    <source>
        <dbReference type="EMBL" id="CAH9088710.1"/>
    </source>
</evidence>